<dbReference type="GO" id="GO:0042773">
    <property type="term" value="P:ATP synthesis coupled electron transport"/>
    <property type="evidence" value="ECO:0007669"/>
    <property type="project" value="InterPro"/>
</dbReference>
<feature type="transmembrane region" description="Helical" evidence="9">
    <location>
        <begin position="165"/>
        <end position="185"/>
    </location>
</feature>
<feature type="transmembrane region" description="Helical" evidence="9">
    <location>
        <begin position="451"/>
        <end position="476"/>
    </location>
</feature>
<gene>
    <name evidence="11" type="ORF">SAMN05192532_101103</name>
</gene>
<evidence type="ECO:0000256" key="1">
    <source>
        <dbReference type="ARBA" id="ARBA00004651"/>
    </source>
</evidence>
<feature type="transmembrane region" description="Helical" evidence="9">
    <location>
        <begin position="205"/>
        <end position="230"/>
    </location>
</feature>
<keyword evidence="3" id="KW-0813">Transport</keyword>
<dbReference type="GO" id="GO:0008137">
    <property type="term" value="F:NADH dehydrogenase (ubiquinone) activity"/>
    <property type="evidence" value="ECO:0007669"/>
    <property type="project" value="InterPro"/>
</dbReference>
<feature type="transmembrane region" description="Helical" evidence="9">
    <location>
        <begin position="333"/>
        <end position="356"/>
    </location>
</feature>
<dbReference type="Pfam" id="PF00361">
    <property type="entry name" value="Proton_antipo_M"/>
    <property type="match status" value="1"/>
</dbReference>
<dbReference type="PANTHER" id="PTHR42703:SF1">
    <property type="entry name" value="NA(+)_H(+) ANTIPORTER SUBUNIT D1"/>
    <property type="match status" value="1"/>
</dbReference>
<feature type="transmembrane region" description="Helical" evidence="9">
    <location>
        <begin position="109"/>
        <end position="128"/>
    </location>
</feature>
<feature type="transmembrane region" description="Helical" evidence="9">
    <location>
        <begin position="36"/>
        <end position="54"/>
    </location>
</feature>
<dbReference type="EMBL" id="FONT01000001">
    <property type="protein sequence ID" value="SFE28126.1"/>
    <property type="molecule type" value="Genomic_DNA"/>
</dbReference>
<dbReference type="InterPro" id="IPR001750">
    <property type="entry name" value="ND/Mrp_TM"/>
</dbReference>
<comment type="similarity">
    <text evidence="2">Belongs to the CPA3 antiporters (TC 2.A.63) subunit D family.</text>
</comment>
<dbReference type="GO" id="GO:0015297">
    <property type="term" value="F:antiporter activity"/>
    <property type="evidence" value="ECO:0007669"/>
    <property type="project" value="UniProtKB-KW"/>
</dbReference>
<keyword evidence="3" id="KW-0050">Antiport</keyword>
<keyword evidence="12" id="KW-1185">Reference proteome</keyword>
<dbReference type="PANTHER" id="PTHR42703">
    <property type="entry name" value="NADH DEHYDROGENASE"/>
    <property type="match status" value="1"/>
</dbReference>
<dbReference type="STRING" id="930128.SAMN05192532_101103"/>
<evidence type="ECO:0000256" key="9">
    <source>
        <dbReference type="SAM" id="Phobius"/>
    </source>
</evidence>
<evidence type="ECO:0000256" key="2">
    <source>
        <dbReference type="ARBA" id="ARBA00005346"/>
    </source>
</evidence>
<feature type="transmembrane region" description="Helical" evidence="9">
    <location>
        <begin position="272"/>
        <end position="295"/>
    </location>
</feature>
<organism evidence="11 12">
    <name type="scientific">Alteribacillus iranensis</name>
    <dbReference type="NCBI Taxonomy" id="930128"/>
    <lineage>
        <taxon>Bacteria</taxon>
        <taxon>Bacillati</taxon>
        <taxon>Bacillota</taxon>
        <taxon>Bacilli</taxon>
        <taxon>Bacillales</taxon>
        <taxon>Bacillaceae</taxon>
        <taxon>Alteribacillus</taxon>
    </lineage>
</organism>
<evidence type="ECO:0000256" key="7">
    <source>
        <dbReference type="ARBA" id="ARBA00023136"/>
    </source>
</evidence>
<dbReference type="AlphaFoldDB" id="A0A1I1Z8P0"/>
<protein>
    <submittedName>
        <fullName evidence="11">Multisubunit sodium/proton antiporter, MrpD subunit</fullName>
    </submittedName>
</protein>
<feature type="transmembrane region" description="Helical" evidence="9">
    <location>
        <begin position="74"/>
        <end position="97"/>
    </location>
</feature>
<reference evidence="11 12" key="1">
    <citation type="submission" date="2016-10" db="EMBL/GenBank/DDBJ databases">
        <authorList>
            <person name="de Groot N.N."/>
        </authorList>
    </citation>
    <scope>NUCLEOTIDE SEQUENCE [LARGE SCALE GENOMIC DNA]</scope>
    <source>
        <strain evidence="11 12">DSM 23995</strain>
    </source>
</reference>
<evidence type="ECO:0000256" key="3">
    <source>
        <dbReference type="ARBA" id="ARBA00022449"/>
    </source>
</evidence>
<dbReference type="InterPro" id="IPR003918">
    <property type="entry name" value="NADH_UbQ_OxRdtase"/>
</dbReference>
<evidence type="ECO:0000256" key="6">
    <source>
        <dbReference type="ARBA" id="ARBA00022989"/>
    </source>
</evidence>
<feature type="transmembrane region" description="Helical" evidence="9">
    <location>
        <begin position="302"/>
        <end position="321"/>
    </location>
</feature>
<feature type="transmembrane region" description="Helical" evidence="9">
    <location>
        <begin position="6"/>
        <end position="24"/>
    </location>
</feature>
<dbReference type="GO" id="GO:0005886">
    <property type="term" value="C:plasma membrane"/>
    <property type="evidence" value="ECO:0007669"/>
    <property type="project" value="UniProtKB-SubCell"/>
</dbReference>
<feature type="transmembrane region" description="Helical" evidence="9">
    <location>
        <begin position="408"/>
        <end position="430"/>
    </location>
</feature>
<feature type="transmembrane region" description="Helical" evidence="9">
    <location>
        <begin position="134"/>
        <end position="153"/>
    </location>
</feature>
<comment type="subcellular location">
    <subcellularLocation>
        <location evidence="1">Cell membrane</location>
        <topology evidence="1">Multi-pass membrane protein</topology>
    </subcellularLocation>
    <subcellularLocation>
        <location evidence="8">Membrane</location>
        <topology evidence="8">Multi-pass membrane protein</topology>
    </subcellularLocation>
</comment>
<feature type="transmembrane region" description="Helical" evidence="9">
    <location>
        <begin position="242"/>
        <end position="260"/>
    </location>
</feature>
<feature type="transmembrane region" description="Helical" evidence="9">
    <location>
        <begin position="368"/>
        <end position="388"/>
    </location>
</feature>
<keyword evidence="7 9" id="KW-0472">Membrane</keyword>
<evidence type="ECO:0000313" key="11">
    <source>
        <dbReference type="EMBL" id="SFE28126.1"/>
    </source>
</evidence>
<proteinExistence type="inferred from homology"/>
<keyword evidence="4" id="KW-1003">Cell membrane</keyword>
<sequence>MHMINILIAPILIPLLTGTILLLIPKKITAQRTISIIAGIVLIAVNIFLVLDVYQNGIRTLELGGWTPPFGIVLVGDMLALLLVTTTSVLSLPVLLYSFRSIGREREKFYYYSFYYFLITGVSGAFITGDIFNLFVFFEVMLIASYILIVHGGTKVQLRESFKYVLVNVISSALFVGAVAYLYAVTGTLNMAHLSERIGSLDETVPILTVIAVMFLIVFGLKGALFPLYFWLPGSYAAPPPAIAAIFGALLTKVGIYSLFRTYSLIFVNDTAFTHTLLGILAGITMIAGVIGAIAHQDVFKILVYNVIVAVGYVLFGVSVLNDSGFNGAIFYLIHDMIIKAALFLLVGTLVFVAGTSKLKKMGGIIKYYPALGWMFFVAVMSLVGVPPLSGFIGKLLLIQGGANAGDYWLVATMMISSLLVLYSMIRIFLNGFFGKPTLERPDQFSTAKGLLWPSALLIALSVLVGLGAELLYPLVDIAATTLLQPEIYIEAVLKE</sequence>
<evidence type="ECO:0000256" key="8">
    <source>
        <dbReference type="RuleBase" id="RU000320"/>
    </source>
</evidence>
<dbReference type="Proteomes" id="UP000199516">
    <property type="component" value="Unassembled WGS sequence"/>
</dbReference>
<dbReference type="InterPro" id="IPR050586">
    <property type="entry name" value="CPA3_Na-H_Antiporter_D"/>
</dbReference>
<feature type="domain" description="NADH:quinone oxidoreductase/Mrp antiporter transmembrane" evidence="10">
    <location>
        <begin position="130"/>
        <end position="420"/>
    </location>
</feature>
<name>A0A1I1Z8P0_9BACI</name>
<evidence type="ECO:0000259" key="10">
    <source>
        <dbReference type="Pfam" id="PF00361"/>
    </source>
</evidence>
<dbReference type="NCBIfam" id="NF005818">
    <property type="entry name" value="PRK07691.1"/>
    <property type="match status" value="1"/>
</dbReference>
<dbReference type="PRINTS" id="PR01437">
    <property type="entry name" value="NUOXDRDTASE4"/>
</dbReference>
<evidence type="ECO:0000256" key="5">
    <source>
        <dbReference type="ARBA" id="ARBA00022692"/>
    </source>
</evidence>
<accession>A0A1I1Z8P0</accession>
<evidence type="ECO:0000256" key="4">
    <source>
        <dbReference type="ARBA" id="ARBA00022475"/>
    </source>
</evidence>
<evidence type="ECO:0000313" key="12">
    <source>
        <dbReference type="Proteomes" id="UP000199516"/>
    </source>
</evidence>
<keyword evidence="5 8" id="KW-0812">Transmembrane</keyword>
<keyword evidence="6 9" id="KW-1133">Transmembrane helix</keyword>